<protein>
    <submittedName>
        <fullName evidence="1">Uncharacterized protein</fullName>
    </submittedName>
</protein>
<reference evidence="1" key="1">
    <citation type="submission" date="2022-10" db="EMBL/GenBank/DDBJ databases">
        <title>Determination and structural analysis of whole genome sequence of Sarocladium strictum F4-1.</title>
        <authorList>
            <person name="Hu L."/>
            <person name="Jiang Y."/>
        </authorList>
    </citation>
    <scope>NUCLEOTIDE SEQUENCE</scope>
    <source>
        <strain evidence="1">F4-1</strain>
    </source>
</reference>
<evidence type="ECO:0000313" key="2">
    <source>
        <dbReference type="Proteomes" id="UP001175261"/>
    </source>
</evidence>
<dbReference type="AlphaFoldDB" id="A0AA39GIY3"/>
<dbReference type="Gene3D" id="3.40.50.150">
    <property type="entry name" value="Vaccinia Virus protein VP39"/>
    <property type="match status" value="1"/>
</dbReference>
<dbReference type="GO" id="GO:0005737">
    <property type="term" value="C:cytoplasm"/>
    <property type="evidence" value="ECO:0007669"/>
    <property type="project" value="TreeGrafter"/>
</dbReference>
<dbReference type="GO" id="GO:0008757">
    <property type="term" value="F:S-adenosylmethionine-dependent methyltransferase activity"/>
    <property type="evidence" value="ECO:0007669"/>
    <property type="project" value="UniProtKB-ARBA"/>
</dbReference>
<dbReference type="PANTHER" id="PTHR14614">
    <property type="entry name" value="HEPATOCELLULAR CARCINOMA-ASSOCIATED ANTIGEN"/>
    <property type="match status" value="1"/>
</dbReference>
<dbReference type="SUPFAM" id="SSF53335">
    <property type="entry name" value="S-adenosyl-L-methionine-dependent methyltransferases"/>
    <property type="match status" value="1"/>
</dbReference>
<dbReference type="Pfam" id="PF10294">
    <property type="entry name" value="Methyltransf_16"/>
    <property type="match status" value="1"/>
</dbReference>
<dbReference type="InterPro" id="IPR019410">
    <property type="entry name" value="Methyltransf_16"/>
</dbReference>
<proteinExistence type="predicted"/>
<sequence length="351" mass="39091">MMSIISGDDAQNQVRRYCSQCLQLEPSPDLPEPRLLRETSVQDAIFNSLFAEDAVRFGPPLRYQLKMLKVLVAQTEASIEDWDAHEVSENLMSALGVLLSSPIPSEIESAQQKSYVSYHQSLLEQEHTDGSPTLASKYITTLENRSLLSAGGTTGLRTWEAALHLGQYLCLNQELVQGKRLLELGAGTGYVSILCAKYLGAKHIIATDGSDDVVNNMPDNFFLNELQGSESIVAMPLNWGWALVGTEEDQWNSGRPLDVVLGADITYDKSIIRPLVSTFMEIVALYPRVEIFISATQRNRDTFQAFLDECQKNKLSVEELEFPDPANPSKQLGPYYSVSVEIKICRIQKPI</sequence>
<comment type="caution">
    <text evidence="1">The sequence shown here is derived from an EMBL/GenBank/DDBJ whole genome shotgun (WGS) entry which is preliminary data.</text>
</comment>
<dbReference type="EMBL" id="JAPDFR010000004">
    <property type="protein sequence ID" value="KAK0387478.1"/>
    <property type="molecule type" value="Genomic_DNA"/>
</dbReference>
<dbReference type="Proteomes" id="UP001175261">
    <property type="component" value="Unassembled WGS sequence"/>
</dbReference>
<dbReference type="InterPro" id="IPR029063">
    <property type="entry name" value="SAM-dependent_MTases_sf"/>
</dbReference>
<organism evidence="1 2">
    <name type="scientific">Sarocladium strictum</name>
    <name type="common">Black bundle disease fungus</name>
    <name type="synonym">Acremonium strictum</name>
    <dbReference type="NCBI Taxonomy" id="5046"/>
    <lineage>
        <taxon>Eukaryota</taxon>
        <taxon>Fungi</taxon>
        <taxon>Dikarya</taxon>
        <taxon>Ascomycota</taxon>
        <taxon>Pezizomycotina</taxon>
        <taxon>Sordariomycetes</taxon>
        <taxon>Hypocreomycetidae</taxon>
        <taxon>Hypocreales</taxon>
        <taxon>Sarocladiaceae</taxon>
        <taxon>Sarocladium</taxon>
    </lineage>
</organism>
<gene>
    <name evidence="1" type="ORF">NLU13_5790</name>
</gene>
<accession>A0AA39GIY3</accession>
<name>A0AA39GIY3_SARSR</name>
<keyword evidence="2" id="KW-1185">Reference proteome</keyword>
<dbReference type="PANTHER" id="PTHR14614:SF130">
    <property type="entry name" value="PROTEIN-LYSINE N-METHYLTRANSFERASE EEF2KMT"/>
    <property type="match status" value="1"/>
</dbReference>
<evidence type="ECO:0000313" key="1">
    <source>
        <dbReference type="EMBL" id="KAK0387478.1"/>
    </source>
</evidence>